<organism evidence="5 6">
    <name type="scientific">Paenibacillus artemisiicola</name>
    <dbReference type="NCBI Taxonomy" id="1172618"/>
    <lineage>
        <taxon>Bacteria</taxon>
        <taxon>Bacillati</taxon>
        <taxon>Bacillota</taxon>
        <taxon>Bacilli</taxon>
        <taxon>Bacillales</taxon>
        <taxon>Paenibacillaceae</taxon>
        <taxon>Paenibacillus</taxon>
    </lineage>
</organism>
<dbReference type="EMBL" id="JAGGDJ010000056">
    <property type="protein sequence ID" value="MBO7748403.1"/>
    <property type="molecule type" value="Genomic_DNA"/>
</dbReference>
<dbReference type="SUPFAM" id="SSF53067">
    <property type="entry name" value="Actin-like ATPase domain"/>
    <property type="match status" value="2"/>
</dbReference>
<dbReference type="InterPro" id="IPR030673">
    <property type="entry name" value="PyroPPase_GppA_Ppx"/>
</dbReference>
<dbReference type="Gene3D" id="3.30.420.150">
    <property type="entry name" value="Exopolyphosphatase. Domain 2"/>
    <property type="match status" value="1"/>
</dbReference>
<evidence type="ECO:0000313" key="6">
    <source>
        <dbReference type="Proteomes" id="UP000670947"/>
    </source>
</evidence>
<dbReference type="PANTHER" id="PTHR30005:SF0">
    <property type="entry name" value="RETROGRADE REGULATION PROTEIN 2"/>
    <property type="match status" value="1"/>
</dbReference>
<dbReference type="CDD" id="cd24052">
    <property type="entry name" value="ASKHA_NBD_HpPPX-GppA-like"/>
    <property type="match status" value="1"/>
</dbReference>
<feature type="domain" description="Ppx/GppA phosphatase C-terminal" evidence="4">
    <location>
        <begin position="318"/>
        <end position="464"/>
    </location>
</feature>
<comment type="caution">
    <text evidence="5">The sequence shown here is derived from an EMBL/GenBank/DDBJ whole genome shotgun (WGS) entry which is preliminary data.</text>
</comment>
<dbReference type="InterPro" id="IPR050273">
    <property type="entry name" value="GppA/Ppx_hydrolase"/>
</dbReference>
<feature type="domain" description="Ppx/GppA phosphatase N-terminal" evidence="3">
    <location>
        <begin position="19"/>
        <end position="302"/>
    </location>
</feature>
<dbReference type="InterPro" id="IPR003695">
    <property type="entry name" value="Ppx_GppA_N"/>
</dbReference>
<dbReference type="Pfam" id="PF02541">
    <property type="entry name" value="Ppx-GppA"/>
    <property type="match status" value="1"/>
</dbReference>
<keyword evidence="2" id="KW-0378">Hydrolase</keyword>
<dbReference type="PIRSF" id="PIRSF001267">
    <property type="entry name" value="Pyrophosphatase_GppA_Ppx"/>
    <property type="match status" value="1"/>
</dbReference>
<evidence type="ECO:0000256" key="1">
    <source>
        <dbReference type="ARBA" id="ARBA00007125"/>
    </source>
</evidence>
<evidence type="ECO:0000259" key="3">
    <source>
        <dbReference type="Pfam" id="PF02541"/>
    </source>
</evidence>
<dbReference type="InterPro" id="IPR043129">
    <property type="entry name" value="ATPase_NBD"/>
</dbReference>
<dbReference type="InterPro" id="IPR048950">
    <property type="entry name" value="Ppx_GppA_C"/>
</dbReference>
<dbReference type="Pfam" id="PF21447">
    <property type="entry name" value="Ppx-GppA_III"/>
    <property type="match status" value="1"/>
</dbReference>
<name>A0ABS3WJA1_9BACL</name>
<dbReference type="RefSeq" id="WP_208850966.1">
    <property type="nucleotide sequence ID" value="NZ_JAGGDJ010000056.1"/>
</dbReference>
<proteinExistence type="inferred from homology"/>
<keyword evidence="6" id="KW-1185">Reference proteome</keyword>
<evidence type="ECO:0000313" key="5">
    <source>
        <dbReference type="EMBL" id="MBO7748403.1"/>
    </source>
</evidence>
<dbReference type="Gene3D" id="1.10.3210.10">
    <property type="entry name" value="Hypothetical protein af1432"/>
    <property type="match status" value="1"/>
</dbReference>
<reference evidence="5 6" key="1">
    <citation type="submission" date="2021-03" db="EMBL/GenBank/DDBJ databases">
        <title>Paenibacillus artemisicola MWE-103 whole genome sequence.</title>
        <authorList>
            <person name="Ham Y.J."/>
        </authorList>
    </citation>
    <scope>NUCLEOTIDE SEQUENCE [LARGE SCALE GENOMIC DNA]</scope>
    <source>
        <strain evidence="5 6">MWE-103</strain>
    </source>
</reference>
<dbReference type="SUPFAM" id="SSF109604">
    <property type="entry name" value="HD-domain/PDEase-like"/>
    <property type="match status" value="1"/>
</dbReference>
<protein>
    <submittedName>
        <fullName evidence="5">Ppx/GppA family phosphatase</fullName>
    </submittedName>
</protein>
<dbReference type="Gene3D" id="3.30.420.40">
    <property type="match status" value="1"/>
</dbReference>
<sequence length="509" mass="55783">MTEQRIGIIDIGSNSVRLVVYERTAGGANRVIDGSKRAARLSEHVDENGALPEGTVDELVDMVNHFRLICAHHKTGMIRAVATAAIRNSANRDRVLRRIEAETGLPIELISGEQEAGYGFLGMINTMPVRDGFLIDIGGGSTEVSLFKDRSLVQAVSFPFGCVSLTRQYAKNGMLSDQSLKELEQHVEQAVARHSWLKQASGQPLVGVGGTVRSLGKMHQAYVKYPFESTHNYPIAGDAAGELFELLRKLPIGKRKNFPGLSKDRVDIIVPGLAILRTIFRAVGASHYVICGAGLRDGLFYSTRFPDKPRLDDVVSYSVNNLAALHPEAPLQHTSQVNRLALQLAELLCPRLADAGSAKLYLDIASTLHRIGASIDYYDYKKHTFYLMINSRLNGLSHRELLICSLIASYKSKNRVKQTAVLYKPLLTEDDIALVALLGMLLQLAIALDRSETQAIGRLEAEAADGALHLRAVRANGALAIERKEVDALAGDFKKLWGLSPVLYAPDLR</sequence>
<dbReference type="PANTHER" id="PTHR30005">
    <property type="entry name" value="EXOPOLYPHOSPHATASE"/>
    <property type="match status" value="1"/>
</dbReference>
<gene>
    <name evidence="5" type="ORF">I8J29_29880</name>
</gene>
<comment type="similarity">
    <text evidence="1">Belongs to the GppA/Ppx family.</text>
</comment>
<evidence type="ECO:0000256" key="2">
    <source>
        <dbReference type="ARBA" id="ARBA00022801"/>
    </source>
</evidence>
<dbReference type="Proteomes" id="UP000670947">
    <property type="component" value="Unassembled WGS sequence"/>
</dbReference>
<accession>A0ABS3WJA1</accession>
<evidence type="ECO:0000259" key="4">
    <source>
        <dbReference type="Pfam" id="PF21447"/>
    </source>
</evidence>